<sequence>MSSVDFNREREYHTRCMVELSDRELFDAASQGIPMADHRHREPTSEEIKRMKALTGNSTFQDKTRMIAGFRRDSEEYNIAVRELNTWLETSGLADGMSGSEKHWAITAIGWADQRSRLDRPTDFT</sequence>
<evidence type="ECO:0000313" key="2">
    <source>
        <dbReference type="Proteomes" id="UP000177416"/>
    </source>
</evidence>
<dbReference type="EMBL" id="MFJJ01000062">
    <property type="protein sequence ID" value="OGG12454.1"/>
    <property type="molecule type" value="Genomic_DNA"/>
</dbReference>
<comment type="caution">
    <text evidence="1">The sequence shown here is derived from an EMBL/GenBank/DDBJ whole genome shotgun (WGS) entry which is preliminary data.</text>
</comment>
<proteinExistence type="predicted"/>
<gene>
    <name evidence="1" type="ORF">A2875_01870</name>
</gene>
<reference evidence="1 2" key="1">
    <citation type="journal article" date="2016" name="Nat. Commun.">
        <title>Thousands of microbial genomes shed light on interconnected biogeochemical processes in an aquifer system.</title>
        <authorList>
            <person name="Anantharaman K."/>
            <person name="Brown C.T."/>
            <person name="Hug L.A."/>
            <person name="Sharon I."/>
            <person name="Castelle C.J."/>
            <person name="Probst A.J."/>
            <person name="Thomas B.C."/>
            <person name="Singh A."/>
            <person name="Wilkins M.J."/>
            <person name="Karaoz U."/>
            <person name="Brodie E.L."/>
            <person name="Williams K.H."/>
            <person name="Hubbard S.S."/>
            <person name="Banfield J.F."/>
        </authorList>
    </citation>
    <scope>NUCLEOTIDE SEQUENCE [LARGE SCALE GENOMIC DNA]</scope>
</reference>
<evidence type="ECO:0000313" key="1">
    <source>
        <dbReference type="EMBL" id="OGG12454.1"/>
    </source>
</evidence>
<protein>
    <submittedName>
        <fullName evidence="1">Uncharacterized protein</fullName>
    </submittedName>
</protein>
<accession>A0A1F5ZJE7</accession>
<dbReference type="Proteomes" id="UP000177416">
    <property type="component" value="Unassembled WGS sequence"/>
</dbReference>
<organism evidence="1 2">
    <name type="scientific">Candidatus Gottesmanbacteria bacterium RIFCSPHIGHO2_01_FULL_46_14</name>
    <dbReference type="NCBI Taxonomy" id="1798380"/>
    <lineage>
        <taxon>Bacteria</taxon>
        <taxon>Candidatus Gottesmaniibacteriota</taxon>
    </lineage>
</organism>
<name>A0A1F5ZJE7_9BACT</name>
<dbReference type="AlphaFoldDB" id="A0A1F5ZJE7"/>